<keyword evidence="4" id="KW-1185">Reference proteome</keyword>
<organism evidence="3 4">
    <name type="scientific">Hymenoscyphus fraxineus</name>
    <dbReference type="NCBI Taxonomy" id="746836"/>
    <lineage>
        <taxon>Eukaryota</taxon>
        <taxon>Fungi</taxon>
        <taxon>Dikarya</taxon>
        <taxon>Ascomycota</taxon>
        <taxon>Pezizomycotina</taxon>
        <taxon>Leotiomycetes</taxon>
        <taxon>Helotiales</taxon>
        <taxon>Helotiaceae</taxon>
        <taxon>Hymenoscyphus</taxon>
    </lineage>
</organism>
<dbReference type="EMBL" id="CAJVRL010000045">
    <property type="protein sequence ID" value="CAG8952481.1"/>
    <property type="molecule type" value="Genomic_DNA"/>
</dbReference>
<keyword evidence="2" id="KW-0472">Membrane</keyword>
<evidence type="ECO:0000256" key="2">
    <source>
        <dbReference type="SAM" id="Phobius"/>
    </source>
</evidence>
<evidence type="ECO:0000313" key="4">
    <source>
        <dbReference type="Proteomes" id="UP000696280"/>
    </source>
</evidence>
<evidence type="ECO:0000256" key="1">
    <source>
        <dbReference type="SAM" id="MobiDB-lite"/>
    </source>
</evidence>
<feature type="compositionally biased region" description="Low complexity" evidence="1">
    <location>
        <begin position="81"/>
        <end position="91"/>
    </location>
</feature>
<sequence length="164" mass="17997">MAEPDRARRANEAGAAARAELQARYDAEDAEKDALAIGANRRGRHVVPARRSASPSRERVVQPERLQPERLQPEQNYHPKQLGAADIQQDGQQGGVGGGNNNFYSGEFGPQQGGFVQDQQGHFQQGGDLADTVIWVHNMHMVALVLKADTILLFVMGLRFMAIL</sequence>
<accession>A0A9N9KS19</accession>
<dbReference type="Proteomes" id="UP000696280">
    <property type="component" value="Unassembled WGS sequence"/>
</dbReference>
<keyword evidence="2" id="KW-0812">Transmembrane</keyword>
<reference evidence="3" key="1">
    <citation type="submission" date="2021-07" db="EMBL/GenBank/DDBJ databases">
        <authorList>
            <person name="Durling M."/>
        </authorList>
    </citation>
    <scope>NUCLEOTIDE SEQUENCE</scope>
</reference>
<evidence type="ECO:0000313" key="3">
    <source>
        <dbReference type="EMBL" id="CAG8952481.1"/>
    </source>
</evidence>
<name>A0A9N9KS19_9HELO</name>
<proteinExistence type="predicted"/>
<feature type="transmembrane region" description="Helical" evidence="2">
    <location>
        <begin position="144"/>
        <end position="163"/>
    </location>
</feature>
<comment type="caution">
    <text evidence="3">The sequence shown here is derived from an EMBL/GenBank/DDBJ whole genome shotgun (WGS) entry which is preliminary data.</text>
</comment>
<gene>
    <name evidence="3" type="ORF">HYFRA_00001228</name>
</gene>
<keyword evidence="2" id="KW-1133">Transmembrane helix</keyword>
<dbReference type="AlphaFoldDB" id="A0A9N9KS19"/>
<feature type="compositionally biased region" description="Basic and acidic residues" evidence="1">
    <location>
        <begin position="56"/>
        <end position="72"/>
    </location>
</feature>
<protein>
    <submittedName>
        <fullName evidence="3">Uncharacterized protein</fullName>
    </submittedName>
</protein>
<feature type="region of interest" description="Disordered" evidence="1">
    <location>
        <begin position="35"/>
        <end position="104"/>
    </location>
</feature>